<organism evidence="1 2">
    <name type="scientific">Vaccinium darrowii</name>
    <dbReference type="NCBI Taxonomy" id="229202"/>
    <lineage>
        <taxon>Eukaryota</taxon>
        <taxon>Viridiplantae</taxon>
        <taxon>Streptophyta</taxon>
        <taxon>Embryophyta</taxon>
        <taxon>Tracheophyta</taxon>
        <taxon>Spermatophyta</taxon>
        <taxon>Magnoliopsida</taxon>
        <taxon>eudicotyledons</taxon>
        <taxon>Gunneridae</taxon>
        <taxon>Pentapetalae</taxon>
        <taxon>asterids</taxon>
        <taxon>Ericales</taxon>
        <taxon>Ericaceae</taxon>
        <taxon>Vaccinioideae</taxon>
        <taxon>Vaccinieae</taxon>
        <taxon>Vaccinium</taxon>
    </lineage>
</organism>
<dbReference type="Proteomes" id="UP000828048">
    <property type="component" value="Chromosome 1"/>
</dbReference>
<gene>
    <name evidence="1" type="ORF">Vadar_008635</name>
</gene>
<keyword evidence="2" id="KW-1185">Reference proteome</keyword>
<sequence length="660" mass="73563">MGGFAILVFLCYTIFSTSIPSTTPTNTITPNQTTGVNDTVVSAGGYTELGFFTPSGKPNHWSPPCWCMNGFEPKFPQDWDRADWSQGCIRRVQLDCLGDGFVKYSGVKVPDTKGSWFNVTMSLDNCQSVCLEKCNCTAYTSLDIKEGSGCLLWFGDLIDIREYNENGQDLYIRMAASELVYQDTKPGSTAKKKKKAIISASVVAAARRRPSTDYINTGGKQKEELELPLFDLATVSEATNNFSEDNKLGKGGFGSVYKGILMEGKEIAVKRLSKDSRQESLNIPRKKKKRLLKILLLLAASGTLTLCLVCGCIIIKMKTKRRSQKGKKENLELPVFDLATIFAATRNFSQENLVGEDQNRNALLGWQKRFDIIMGIARGLLYLHQDSKLRIIHRDLKASNILLDSDQLPKISDFGLARIFAGGQISAKTKRIIGTYGYMSPEYAIDGKFSVKSDVFSLGVLLLEIVTGKRNRGFHHPDHHHSLLGHSGFLQHYELNEKRNTWELMYTAPNELCDNYGHCGPNSICRTKRTPCECLKGFTPKSQQEWEVLNWSNGCVRSVPLDCQKGEGFVKVAHVKLPDLLEIQLNTGMSLPECEHDCLKKCSCIAYASSNISENGSGCLMWLGDLIDIREFFQEGSEQAIYIRLPASAMSKCIDVILQL</sequence>
<evidence type="ECO:0000313" key="2">
    <source>
        <dbReference type="Proteomes" id="UP000828048"/>
    </source>
</evidence>
<dbReference type="EMBL" id="CM037151">
    <property type="protein sequence ID" value="KAH7842742.1"/>
    <property type="molecule type" value="Genomic_DNA"/>
</dbReference>
<proteinExistence type="predicted"/>
<reference evidence="1 2" key="1">
    <citation type="journal article" date="2021" name="Hortic Res">
        <title>High-quality reference genome and annotation aids understanding of berry development for evergreen blueberry (Vaccinium darrowii).</title>
        <authorList>
            <person name="Yu J."/>
            <person name="Hulse-Kemp A.M."/>
            <person name="Babiker E."/>
            <person name="Staton M."/>
        </authorList>
    </citation>
    <scope>NUCLEOTIDE SEQUENCE [LARGE SCALE GENOMIC DNA]</scope>
    <source>
        <strain evidence="2">cv. NJ 8807/NJ 8810</strain>
        <tissue evidence="1">Young leaf</tissue>
    </source>
</reference>
<protein>
    <submittedName>
        <fullName evidence="1">Uncharacterized protein</fullName>
    </submittedName>
</protein>
<evidence type="ECO:0000313" key="1">
    <source>
        <dbReference type="EMBL" id="KAH7842742.1"/>
    </source>
</evidence>
<accession>A0ACB7XPL7</accession>
<name>A0ACB7XPL7_9ERIC</name>
<comment type="caution">
    <text evidence="1">The sequence shown here is derived from an EMBL/GenBank/DDBJ whole genome shotgun (WGS) entry which is preliminary data.</text>
</comment>